<protein>
    <recommendedName>
        <fullName evidence="10">Major facilitator superfamily (MFS) profile domain-containing protein</fullName>
    </recommendedName>
</protein>
<evidence type="ECO:0000256" key="9">
    <source>
        <dbReference type="SAM" id="Phobius"/>
    </source>
</evidence>
<feature type="transmembrane region" description="Helical" evidence="9">
    <location>
        <begin position="146"/>
        <end position="167"/>
    </location>
</feature>
<feature type="domain" description="Major facilitator superfamily (MFS) profile" evidence="10">
    <location>
        <begin position="69"/>
        <end position="511"/>
    </location>
</feature>
<feature type="transmembrane region" description="Helical" evidence="9">
    <location>
        <begin position="479"/>
        <end position="502"/>
    </location>
</feature>
<dbReference type="VEuPathDB" id="FungiDB:SAPIO_CDS7233"/>
<dbReference type="CDD" id="cd17323">
    <property type="entry name" value="MFS_Tpo1_MDR_like"/>
    <property type="match status" value="1"/>
</dbReference>
<dbReference type="PROSITE" id="PS50850">
    <property type="entry name" value="MFS"/>
    <property type="match status" value="1"/>
</dbReference>
<evidence type="ECO:0000256" key="4">
    <source>
        <dbReference type="ARBA" id="ARBA00022692"/>
    </source>
</evidence>
<dbReference type="AlphaFoldDB" id="A0A084G1E3"/>
<comment type="subcellular location">
    <subcellularLocation>
        <location evidence="1">Cell membrane</location>
        <topology evidence="1">Multi-pass membrane protein</topology>
    </subcellularLocation>
</comment>
<evidence type="ECO:0000313" key="12">
    <source>
        <dbReference type="Proteomes" id="UP000028545"/>
    </source>
</evidence>
<organism evidence="11 12">
    <name type="scientific">Pseudallescheria apiosperma</name>
    <name type="common">Scedosporium apiospermum</name>
    <dbReference type="NCBI Taxonomy" id="563466"/>
    <lineage>
        <taxon>Eukaryota</taxon>
        <taxon>Fungi</taxon>
        <taxon>Dikarya</taxon>
        <taxon>Ascomycota</taxon>
        <taxon>Pezizomycotina</taxon>
        <taxon>Sordariomycetes</taxon>
        <taxon>Hypocreomycetidae</taxon>
        <taxon>Microascales</taxon>
        <taxon>Microascaceae</taxon>
        <taxon>Scedosporium</taxon>
    </lineage>
</organism>
<dbReference type="FunFam" id="1.20.1250.20:FF:000011">
    <property type="entry name" value="MFS multidrug transporter, putative"/>
    <property type="match status" value="1"/>
</dbReference>
<reference evidence="11 12" key="1">
    <citation type="journal article" date="2014" name="Genome Announc.">
        <title>Draft genome sequence of the pathogenic fungus Scedosporium apiospermum.</title>
        <authorList>
            <person name="Vandeputte P."/>
            <person name="Ghamrawi S."/>
            <person name="Rechenmann M."/>
            <person name="Iltis A."/>
            <person name="Giraud S."/>
            <person name="Fleury M."/>
            <person name="Thornton C."/>
            <person name="Delhaes L."/>
            <person name="Meyer W."/>
            <person name="Papon N."/>
            <person name="Bouchara J.P."/>
        </authorList>
    </citation>
    <scope>NUCLEOTIDE SEQUENCE [LARGE SCALE GENOMIC DNA]</scope>
    <source>
        <strain evidence="11 12">IHEM 14462</strain>
    </source>
</reference>
<dbReference type="Proteomes" id="UP000028545">
    <property type="component" value="Unassembled WGS sequence"/>
</dbReference>
<dbReference type="RefSeq" id="XP_016640954.1">
    <property type="nucleotide sequence ID" value="XM_016789127.1"/>
</dbReference>
<comment type="similarity">
    <text evidence="2">Belongs to the major facilitator superfamily.</text>
</comment>
<evidence type="ECO:0000256" key="5">
    <source>
        <dbReference type="ARBA" id="ARBA00022989"/>
    </source>
</evidence>
<evidence type="ECO:0000313" key="11">
    <source>
        <dbReference type="EMBL" id="KEZ41155.1"/>
    </source>
</evidence>
<feature type="transmembrane region" description="Helical" evidence="9">
    <location>
        <begin position="413"/>
        <end position="433"/>
    </location>
</feature>
<evidence type="ECO:0000259" key="10">
    <source>
        <dbReference type="PROSITE" id="PS50850"/>
    </source>
</evidence>
<dbReference type="OrthoDB" id="5296287at2759"/>
<keyword evidence="5 9" id="KW-1133">Transmembrane helix</keyword>
<feature type="transmembrane region" description="Helical" evidence="9">
    <location>
        <begin position="59"/>
        <end position="78"/>
    </location>
</feature>
<dbReference type="InterPro" id="IPR020846">
    <property type="entry name" value="MFS_dom"/>
</dbReference>
<proteinExistence type="inferred from homology"/>
<dbReference type="KEGG" id="sapo:SAPIO_CDS7233"/>
<dbReference type="GeneID" id="27726305"/>
<accession>A0A084G1E3</accession>
<keyword evidence="4 9" id="KW-0812">Transmembrane</keyword>
<dbReference type="PANTHER" id="PTHR23502">
    <property type="entry name" value="MAJOR FACILITATOR SUPERFAMILY"/>
    <property type="match status" value="1"/>
</dbReference>
<evidence type="ECO:0000256" key="8">
    <source>
        <dbReference type="SAM" id="MobiDB-lite"/>
    </source>
</evidence>
<dbReference type="HOGENOM" id="CLU_008455_1_1_1"/>
<feature type="transmembrane region" description="Helical" evidence="9">
    <location>
        <begin position="117"/>
        <end position="139"/>
    </location>
</feature>
<evidence type="ECO:0000256" key="6">
    <source>
        <dbReference type="ARBA" id="ARBA00023136"/>
    </source>
</evidence>
<dbReference type="InterPro" id="IPR011701">
    <property type="entry name" value="MFS"/>
</dbReference>
<feature type="compositionally biased region" description="Basic and acidic residues" evidence="8">
    <location>
        <begin position="17"/>
        <end position="30"/>
    </location>
</feature>
<feature type="transmembrane region" description="Helical" evidence="9">
    <location>
        <begin position="206"/>
        <end position="224"/>
    </location>
</feature>
<feature type="region of interest" description="Disordered" evidence="8">
    <location>
        <begin position="1"/>
        <end position="41"/>
    </location>
</feature>
<evidence type="ECO:0000256" key="3">
    <source>
        <dbReference type="ARBA" id="ARBA00022475"/>
    </source>
</evidence>
<dbReference type="OMA" id="PLGCFMY"/>
<evidence type="ECO:0000256" key="1">
    <source>
        <dbReference type="ARBA" id="ARBA00004651"/>
    </source>
</evidence>
<sequence length="516" mass="56048">MPPPELSPPRLETGETSDSKDSGQYEKGLSEESNIVDWDGPDDPMNPLNWSAAKKHTHVAIVSLFTLSALVFSSSPIAHNNADMHIITCVIRNLAATMFAPGVQELVSEFSITNSTVAAMTVSLYVLGFALGPIILAPLSELYGRLIIYLVCNVVYLAFTLGCAFATNTAMFLVFRFICGCAAAGPMSIGGGTIADVTPQDKRGKAMALFAMGPILGPVVGPIIGGFVSEDIGWRWTFRILSILSGVIAIGTAIFMRETNAAVLLKWKATRLRKTTGNEKLTRKLSKEETPREMLLRAIVRPLKLLAFSPIVLFISLYTGILFGLIFLLFATFPTVFQGVYHFSPSTSGLAYLGLGIGMMVGLAVFSILSDRLLRPKEGAEARPEDRLILMKWIGPISPLGLFMYGWCAKYETHWILPILGTFIIGFGSLFVVIPGQVYLVDAFGAEAAASALAANLLVRSPFGAFLDLSADPLYERLGLGWGNSVLGFICLAFTPVPWLFYRYGENLRTRFAGEL</sequence>
<comment type="caution">
    <text evidence="11">The sequence shown here is derived from an EMBL/GenBank/DDBJ whole genome shotgun (WGS) entry which is preliminary data.</text>
</comment>
<keyword evidence="3" id="KW-1003">Cell membrane</keyword>
<dbReference type="GO" id="GO:0022857">
    <property type="term" value="F:transmembrane transporter activity"/>
    <property type="evidence" value="ECO:0007669"/>
    <property type="project" value="InterPro"/>
</dbReference>
<keyword evidence="12" id="KW-1185">Reference proteome</keyword>
<dbReference type="SUPFAM" id="SSF103473">
    <property type="entry name" value="MFS general substrate transporter"/>
    <property type="match status" value="1"/>
</dbReference>
<evidence type="ECO:0000256" key="2">
    <source>
        <dbReference type="ARBA" id="ARBA00008335"/>
    </source>
</evidence>
<feature type="transmembrane region" description="Helical" evidence="9">
    <location>
        <begin position="173"/>
        <end position="194"/>
    </location>
</feature>
<name>A0A084G1E3_PSEDA</name>
<feature type="transmembrane region" description="Helical" evidence="9">
    <location>
        <begin position="305"/>
        <end position="330"/>
    </location>
</feature>
<evidence type="ECO:0000256" key="7">
    <source>
        <dbReference type="ARBA" id="ARBA00023180"/>
    </source>
</evidence>
<dbReference type="Pfam" id="PF07690">
    <property type="entry name" value="MFS_1"/>
    <property type="match status" value="1"/>
</dbReference>
<keyword evidence="6 9" id="KW-0472">Membrane</keyword>
<gene>
    <name evidence="11" type="ORF">SAPIO_CDS7233</name>
</gene>
<keyword evidence="7" id="KW-0325">Glycoprotein</keyword>
<dbReference type="InterPro" id="IPR036259">
    <property type="entry name" value="MFS_trans_sf"/>
</dbReference>
<dbReference type="Gene3D" id="1.20.1250.20">
    <property type="entry name" value="MFS general substrate transporter like domains"/>
    <property type="match status" value="1"/>
</dbReference>
<dbReference type="EMBL" id="JOWA01000110">
    <property type="protein sequence ID" value="KEZ41155.1"/>
    <property type="molecule type" value="Genomic_DNA"/>
</dbReference>
<dbReference type="PANTHER" id="PTHR23502:SF135">
    <property type="entry name" value="MAJOR FACILITATOR SUPERFAMILY (MFS) PROFILE DOMAIN-CONTAINING PROTEIN-RELATED"/>
    <property type="match status" value="1"/>
</dbReference>
<feature type="transmembrane region" description="Helical" evidence="9">
    <location>
        <begin position="350"/>
        <end position="369"/>
    </location>
</feature>
<feature type="transmembrane region" description="Helical" evidence="9">
    <location>
        <begin position="236"/>
        <end position="256"/>
    </location>
</feature>
<dbReference type="GO" id="GO:0005886">
    <property type="term" value="C:plasma membrane"/>
    <property type="evidence" value="ECO:0007669"/>
    <property type="project" value="UniProtKB-SubCell"/>
</dbReference>